<dbReference type="Pfam" id="PF00990">
    <property type="entry name" value="GGDEF"/>
    <property type="match status" value="1"/>
</dbReference>
<dbReference type="SUPFAM" id="SSF141868">
    <property type="entry name" value="EAL domain-like"/>
    <property type="match status" value="1"/>
</dbReference>
<evidence type="ECO:0000313" key="3">
    <source>
        <dbReference type="EMBL" id="TCS82768.1"/>
    </source>
</evidence>
<dbReference type="GO" id="GO:0071111">
    <property type="term" value="F:cyclic-guanylate-specific phosphodiesterase activity"/>
    <property type="evidence" value="ECO:0007669"/>
    <property type="project" value="InterPro"/>
</dbReference>
<dbReference type="InterPro" id="IPR050706">
    <property type="entry name" value="Cyclic-di-GMP_PDE-like"/>
</dbReference>
<dbReference type="InterPro" id="IPR043128">
    <property type="entry name" value="Rev_trsase/Diguanyl_cyclase"/>
</dbReference>
<sequence>MENDFSEALLSALDEGNDIIYLSDPENYKLYYLNKKAKSALGNPPRIQWFEKLCYQVLYGNEGPCDFCPCRMFTDQTHEWQCFNKKMEKYLRGKSIAAESEGQIFHLGIAADVTEQMELENRINYLSKVDELTEAGNRKSYLNRLAQMDEQKFGGFGILVADIDRLRIVNDAYGRQWGDFILIHTAEVLKSIFEDEVYRIGEDEFIALGKDMDEAAFESVVNELTERAKWDEQFQVSMGASYYDGERDIEYHISAANEKMNLAKLYHYSEREELAAERTPAENRGKYQVVLSERLKAEIQDERFQLYLQPQINLKTGKMGGAEALVRYIDEKGNIVYPNAFIDKYESEGLIRHIDMYMLESVCRLLTKWQVSGTQEISVSVNFSRVTLAEEDIVKKMRAICDKHKVPPCMVTIEITENVGVLGRRELERLLVSLQRAGFSISLDDFGSRYSDLAILSIADFDEIKLDKSLVDKIESKGKSRTIAEYILHMCMDLELTHTVAEGIETVPQREIFKQYGCEFGQGYLFDRPMPVEDFERKYIMF</sequence>
<dbReference type="CDD" id="cd01948">
    <property type="entry name" value="EAL"/>
    <property type="match status" value="1"/>
</dbReference>
<dbReference type="PANTHER" id="PTHR33121:SF71">
    <property type="entry name" value="OXYGEN SENSOR PROTEIN DOSP"/>
    <property type="match status" value="1"/>
</dbReference>
<feature type="domain" description="GGDEF" evidence="2">
    <location>
        <begin position="154"/>
        <end position="279"/>
    </location>
</feature>
<dbReference type="InterPro" id="IPR000160">
    <property type="entry name" value="GGDEF_dom"/>
</dbReference>
<dbReference type="PROSITE" id="PS50887">
    <property type="entry name" value="GGDEF"/>
    <property type="match status" value="1"/>
</dbReference>
<name>A0A4V2UST9_9FIRM</name>
<dbReference type="SMART" id="SM00267">
    <property type="entry name" value="GGDEF"/>
    <property type="match status" value="1"/>
</dbReference>
<dbReference type="Gene3D" id="3.30.70.270">
    <property type="match status" value="1"/>
</dbReference>
<evidence type="ECO:0000259" key="2">
    <source>
        <dbReference type="PROSITE" id="PS50887"/>
    </source>
</evidence>
<dbReference type="PROSITE" id="PS50883">
    <property type="entry name" value="EAL"/>
    <property type="match status" value="1"/>
</dbReference>
<reference evidence="3 4" key="1">
    <citation type="submission" date="2019-03" db="EMBL/GenBank/DDBJ databases">
        <title>Genomic Encyclopedia of Type Strains, Phase IV (KMG-IV): sequencing the most valuable type-strain genomes for metagenomic binning, comparative biology and taxonomic classification.</title>
        <authorList>
            <person name="Goeker M."/>
        </authorList>
    </citation>
    <scope>NUCLEOTIDE SEQUENCE [LARGE SCALE GENOMIC DNA]</scope>
    <source>
        <strain evidence="3 4">DSM 29489</strain>
    </source>
</reference>
<gene>
    <name evidence="3" type="ORF">EDD59_101177</name>
</gene>
<dbReference type="InterPro" id="IPR035919">
    <property type="entry name" value="EAL_sf"/>
</dbReference>
<evidence type="ECO:0000259" key="1">
    <source>
        <dbReference type="PROSITE" id="PS50883"/>
    </source>
</evidence>
<dbReference type="InterPro" id="IPR029787">
    <property type="entry name" value="Nucleotide_cyclase"/>
</dbReference>
<dbReference type="AlphaFoldDB" id="A0A4V2UST9"/>
<dbReference type="EMBL" id="SLZZ01000001">
    <property type="protein sequence ID" value="TCS82768.1"/>
    <property type="molecule type" value="Genomic_DNA"/>
</dbReference>
<accession>A0A4V2UST9</accession>
<dbReference type="Proteomes" id="UP000295726">
    <property type="component" value="Unassembled WGS sequence"/>
</dbReference>
<dbReference type="Pfam" id="PF00563">
    <property type="entry name" value="EAL"/>
    <property type="match status" value="1"/>
</dbReference>
<dbReference type="InterPro" id="IPR001633">
    <property type="entry name" value="EAL_dom"/>
</dbReference>
<dbReference type="RefSeq" id="WP_165920826.1">
    <property type="nucleotide sequence ID" value="NZ_DAIPCY010000016.1"/>
</dbReference>
<dbReference type="SMART" id="SM00052">
    <property type="entry name" value="EAL"/>
    <property type="match status" value="1"/>
</dbReference>
<dbReference type="CDD" id="cd01949">
    <property type="entry name" value="GGDEF"/>
    <property type="match status" value="1"/>
</dbReference>
<comment type="caution">
    <text evidence="3">The sequence shown here is derived from an EMBL/GenBank/DDBJ whole genome shotgun (WGS) entry which is preliminary data.</text>
</comment>
<proteinExistence type="predicted"/>
<keyword evidence="4" id="KW-1185">Reference proteome</keyword>
<protein>
    <submittedName>
        <fullName evidence="3">Diguanylate cyclase (GGDEF)-like protein</fullName>
    </submittedName>
</protein>
<evidence type="ECO:0000313" key="4">
    <source>
        <dbReference type="Proteomes" id="UP000295726"/>
    </source>
</evidence>
<dbReference type="Gene3D" id="3.20.20.450">
    <property type="entry name" value="EAL domain"/>
    <property type="match status" value="1"/>
</dbReference>
<dbReference type="NCBIfam" id="TIGR00254">
    <property type="entry name" value="GGDEF"/>
    <property type="match status" value="1"/>
</dbReference>
<feature type="domain" description="EAL" evidence="1">
    <location>
        <begin position="288"/>
        <end position="542"/>
    </location>
</feature>
<dbReference type="PANTHER" id="PTHR33121">
    <property type="entry name" value="CYCLIC DI-GMP PHOSPHODIESTERASE PDEF"/>
    <property type="match status" value="1"/>
</dbReference>
<dbReference type="SUPFAM" id="SSF55073">
    <property type="entry name" value="Nucleotide cyclase"/>
    <property type="match status" value="1"/>
</dbReference>
<organism evidence="3 4">
    <name type="scientific">Muricomes intestini</name>
    <dbReference type="NCBI Taxonomy" id="1796634"/>
    <lineage>
        <taxon>Bacteria</taxon>
        <taxon>Bacillati</taxon>
        <taxon>Bacillota</taxon>
        <taxon>Clostridia</taxon>
        <taxon>Lachnospirales</taxon>
        <taxon>Lachnospiraceae</taxon>
        <taxon>Muricomes</taxon>
    </lineage>
</organism>